<name>A0A6N2TAV5_ANAHA</name>
<dbReference type="Pfam" id="PF09823">
    <property type="entry name" value="DUF2357"/>
    <property type="match status" value="1"/>
</dbReference>
<evidence type="ECO:0000259" key="2">
    <source>
        <dbReference type="Pfam" id="PF09823"/>
    </source>
</evidence>
<reference evidence="3" key="1">
    <citation type="submission" date="2019-11" db="EMBL/GenBank/DDBJ databases">
        <authorList>
            <person name="Feng L."/>
        </authorList>
    </citation>
    <scope>NUCLEOTIDE SEQUENCE</scope>
    <source>
        <strain evidence="3">AhadrusLFYP4</strain>
    </source>
</reference>
<protein>
    <recommendedName>
        <fullName evidence="2">DUF2357 domain-containing protein</fullName>
    </recommendedName>
</protein>
<evidence type="ECO:0000313" key="3">
    <source>
        <dbReference type="EMBL" id="VYT01949.1"/>
    </source>
</evidence>
<feature type="domain" description="DUF2357" evidence="2">
    <location>
        <begin position="112"/>
        <end position="268"/>
    </location>
</feature>
<proteinExistence type="predicted"/>
<sequence>MKLCIVKPDGTVAEILLRDRQPSFEAFNNEQLFFENYQYKFILREIEEYENVEIFVGDYSVPIHYKASTDWYETDQDLVFGGCFDLAYISVWVSEKEGKEERFYTDFLRIATTKQTTRQVEQMLDEIEKNIPNFLEVCFSRNKKNSGLKNDSTRSIWNTLKLVDEIIKTYKENYDSFFNHKKSFVEPVASVEDVRSMRVVNQESLRWIACNPDNLVKTDKKTGINFNGHNYMPSKIKTYISKYSYNVYENRVILGFLKNVIDYLENQIIGFAKEIVEVENIPESIVAQLPNTHALTGKCVYVYYKGVVDRFSEKKDILEEIYYRYEKNLKCIPEDIYGLPKLTNTFKQIYHYRICYECMAKWFETGDYTFDHLNYLFKLKTLSRIFEYYCLIKIQNAIALCGFILQDSDRIIYDVEDDSENINNQYIFEGNGYEITLLYEPSIWIDRSNVCTNLYSTGYNFIKSKWNDRWTPDFVLKISGNYKDYYYILDAKYSNFYNVKRRYIPALVLKYGTQIASKDKFFSDVIGIGAIYPSKEDKIYYFKKNAINSLKHSLPQYFSLTIVDGDVGTQILKEQIEKLFKVVDILEEECENIDSSKKEMSLNNFEIEHEKIENEPKTEVEKKEKNDSLNINVSGKNCFYYAKNICLCQKKPCTVINAPCKHYIPKKSRELLKEDSCRNLIQYVKRNKPNGRVECSISGLPGCIGAEQCKFYLKKNVHK</sequence>
<evidence type="ECO:0000256" key="1">
    <source>
        <dbReference type="SAM" id="Coils"/>
    </source>
</evidence>
<organism evidence="3">
    <name type="scientific">Anaerostipes hadrus</name>
    <dbReference type="NCBI Taxonomy" id="649756"/>
    <lineage>
        <taxon>Bacteria</taxon>
        <taxon>Bacillati</taxon>
        <taxon>Bacillota</taxon>
        <taxon>Clostridia</taxon>
        <taxon>Lachnospirales</taxon>
        <taxon>Lachnospiraceae</taxon>
        <taxon>Anaerostipes</taxon>
    </lineage>
</organism>
<gene>
    <name evidence="3" type="ORF">AHLFYP4_01290</name>
</gene>
<accession>A0A6N2TAV5</accession>
<keyword evidence="1" id="KW-0175">Coiled coil</keyword>
<dbReference type="AlphaFoldDB" id="A0A6N2TAV5"/>
<feature type="coiled-coil region" evidence="1">
    <location>
        <begin position="569"/>
        <end position="603"/>
    </location>
</feature>
<dbReference type="InterPro" id="IPR018633">
    <property type="entry name" value="DUF2357"/>
</dbReference>
<dbReference type="RefSeq" id="WP_156723378.1">
    <property type="nucleotide sequence ID" value="NZ_CACRSX010000026.1"/>
</dbReference>
<dbReference type="EMBL" id="CACRSX010000026">
    <property type="protein sequence ID" value="VYT01949.1"/>
    <property type="molecule type" value="Genomic_DNA"/>
</dbReference>